<feature type="chain" id="PRO_5027587924" evidence="1">
    <location>
        <begin position="28"/>
        <end position="417"/>
    </location>
</feature>
<protein>
    <submittedName>
        <fullName evidence="2">DUF1501 domain-containing protein</fullName>
    </submittedName>
</protein>
<dbReference type="Proteomes" id="UP000515512">
    <property type="component" value="Chromosome"/>
</dbReference>
<sequence>MVTVNRRTALRAGLGASAVAVVAGVVAHDLSNEEVPQPGPTPPALRAAAPDKRKLLVIEMAGGSDGLSMTVPYTDSRYRDLRPATAIAAKDVHPIDGALGFHPNLAQLAAGGASVIPGVGIAKPDMSHFEMLHRWQTGDPDGGARTTTGFLGRLCDQLGDATTPAVGVALGLGSGQALACERVTTLSVDPATDGLFPLFEDENIRAAWLAAQRAMAHPDRADAPLYAASRAGSAAALRFSDVAATLSPAADGYPTSDLGVQLRLAARLLADENHGLRVVHVPMGADFDTHDKHPTRYVELMKDLDACLAAFRADLAARGIADRVLIAAYSEFGRRVPENNSDGLDHGSAGTALLLGPTHPGVFGELPSLRDLDADDNLRATVNMTEYYATIAEEWFGIPASEVLLGAPRPISGIVAV</sequence>
<feature type="signal peptide" evidence="1">
    <location>
        <begin position="1"/>
        <end position="27"/>
    </location>
</feature>
<dbReference type="InterPro" id="IPR017850">
    <property type="entry name" value="Alkaline_phosphatase_core_sf"/>
</dbReference>
<name>A0A7D6VD71_9NOCA</name>
<reference evidence="2 3" key="1">
    <citation type="submission" date="2020-07" db="EMBL/GenBank/DDBJ databases">
        <authorList>
            <person name="Zhuang K."/>
            <person name="Ran Y."/>
        </authorList>
    </citation>
    <scope>NUCLEOTIDE SEQUENCE [LARGE SCALE GENOMIC DNA]</scope>
    <source>
        <strain evidence="2 3">WCH-YHL-001</strain>
    </source>
</reference>
<proteinExistence type="predicted"/>
<evidence type="ECO:0000313" key="3">
    <source>
        <dbReference type="Proteomes" id="UP000515512"/>
    </source>
</evidence>
<dbReference type="InterPro" id="IPR010869">
    <property type="entry name" value="DUF1501"/>
</dbReference>
<dbReference type="PANTHER" id="PTHR43737">
    <property type="entry name" value="BLL7424 PROTEIN"/>
    <property type="match status" value="1"/>
</dbReference>
<accession>A0A7D6VD71</accession>
<dbReference type="AlphaFoldDB" id="A0A7D6VD71"/>
<evidence type="ECO:0000256" key="1">
    <source>
        <dbReference type="SAM" id="SignalP"/>
    </source>
</evidence>
<dbReference type="EMBL" id="CP059399">
    <property type="protein sequence ID" value="QLY33681.1"/>
    <property type="molecule type" value="Genomic_DNA"/>
</dbReference>
<evidence type="ECO:0000313" key="2">
    <source>
        <dbReference type="EMBL" id="QLY33681.1"/>
    </source>
</evidence>
<gene>
    <name evidence="2" type="ORF">H0264_16880</name>
</gene>
<dbReference type="RefSeq" id="WP_181584845.1">
    <property type="nucleotide sequence ID" value="NZ_CP059399.1"/>
</dbReference>
<keyword evidence="1" id="KW-0732">Signal</keyword>
<dbReference type="KEGG" id="nhu:H0264_16880"/>
<organism evidence="2 3">
    <name type="scientific">Nocardia huaxiensis</name>
    <dbReference type="NCBI Taxonomy" id="2755382"/>
    <lineage>
        <taxon>Bacteria</taxon>
        <taxon>Bacillati</taxon>
        <taxon>Actinomycetota</taxon>
        <taxon>Actinomycetes</taxon>
        <taxon>Mycobacteriales</taxon>
        <taxon>Nocardiaceae</taxon>
        <taxon>Nocardia</taxon>
    </lineage>
</organism>
<dbReference type="Pfam" id="PF07394">
    <property type="entry name" value="DUF1501"/>
    <property type="match status" value="1"/>
</dbReference>
<dbReference type="PANTHER" id="PTHR43737:SF1">
    <property type="entry name" value="DUF1501 DOMAIN-CONTAINING PROTEIN"/>
    <property type="match status" value="1"/>
</dbReference>
<keyword evidence="3" id="KW-1185">Reference proteome</keyword>
<dbReference type="SUPFAM" id="SSF53649">
    <property type="entry name" value="Alkaline phosphatase-like"/>
    <property type="match status" value="1"/>
</dbReference>